<evidence type="ECO:0000256" key="1">
    <source>
        <dbReference type="SAM" id="MobiDB-lite"/>
    </source>
</evidence>
<dbReference type="OrthoDB" id="6238705at2759"/>
<name>A0A4Z2CNV5_SCHJA</name>
<keyword evidence="2" id="KW-1133">Transmembrane helix</keyword>
<reference evidence="3 4" key="1">
    <citation type="submission" date="2019-03" db="EMBL/GenBank/DDBJ databases">
        <title>An improved genome assembly of the fluke Schistosoma japonicum.</title>
        <authorList>
            <person name="Hu W."/>
            <person name="Luo F."/>
            <person name="Yin M."/>
            <person name="Mo X."/>
            <person name="Sun C."/>
            <person name="Wu Q."/>
            <person name="Zhu B."/>
            <person name="Xiang M."/>
            <person name="Wang J."/>
            <person name="Wang Y."/>
            <person name="Zhang T."/>
            <person name="Xu B."/>
            <person name="Zheng H."/>
            <person name="Feng Z."/>
        </authorList>
    </citation>
    <scope>NUCLEOTIDE SEQUENCE [LARGE SCALE GENOMIC DNA]</scope>
    <source>
        <strain evidence="3">HuSjv2</strain>
        <tissue evidence="3">Worms</tissue>
    </source>
</reference>
<gene>
    <name evidence="3" type="ORF">EWB00_008792</name>
</gene>
<evidence type="ECO:0000313" key="4">
    <source>
        <dbReference type="Proteomes" id="UP000311919"/>
    </source>
</evidence>
<dbReference type="AlphaFoldDB" id="A0A4Z2CNV5"/>
<protein>
    <submittedName>
        <fullName evidence="3">Uncharacterized protein</fullName>
    </submittedName>
</protein>
<comment type="caution">
    <text evidence="3">The sequence shown here is derived from an EMBL/GenBank/DDBJ whole genome shotgun (WGS) entry which is preliminary data.</text>
</comment>
<feature type="region of interest" description="Disordered" evidence="1">
    <location>
        <begin position="221"/>
        <end position="250"/>
    </location>
</feature>
<dbReference type="EMBL" id="SKCS01000493">
    <property type="protein sequence ID" value="TNN05912.1"/>
    <property type="molecule type" value="Genomic_DNA"/>
</dbReference>
<accession>A0A4Z2CNV5</accession>
<organism evidence="3 4">
    <name type="scientific">Schistosoma japonicum</name>
    <name type="common">Blood fluke</name>
    <dbReference type="NCBI Taxonomy" id="6182"/>
    <lineage>
        <taxon>Eukaryota</taxon>
        <taxon>Metazoa</taxon>
        <taxon>Spiralia</taxon>
        <taxon>Lophotrochozoa</taxon>
        <taxon>Platyhelminthes</taxon>
        <taxon>Trematoda</taxon>
        <taxon>Digenea</taxon>
        <taxon>Strigeidida</taxon>
        <taxon>Schistosomatoidea</taxon>
        <taxon>Schistosomatidae</taxon>
        <taxon>Schistosoma</taxon>
    </lineage>
</organism>
<feature type="transmembrane region" description="Helical" evidence="2">
    <location>
        <begin position="39"/>
        <end position="64"/>
    </location>
</feature>
<dbReference type="Gene3D" id="2.60.40.150">
    <property type="entry name" value="C2 domain"/>
    <property type="match status" value="1"/>
</dbReference>
<dbReference type="Proteomes" id="UP000311919">
    <property type="component" value="Unassembled WGS sequence"/>
</dbReference>
<keyword evidence="2" id="KW-0472">Membrane</keyword>
<keyword evidence="2" id="KW-0812">Transmembrane</keyword>
<evidence type="ECO:0000256" key="2">
    <source>
        <dbReference type="SAM" id="Phobius"/>
    </source>
</evidence>
<keyword evidence="4" id="KW-1185">Reference proteome</keyword>
<sequence length="703" mass="80044">MSLQRKRFLEGSISNDNNRSGSSNDVNQFQRDLESEKHLLRNLVIILFGTLLSVILLSLLIYVICRRFRKHSKVLNGKSKQDDDDEYICFTKSDKAPYGRYTQLQTPETTLTSVNMQLQTLNRSNDLFNHDKMIYSAEDEIYDDELNEYKPTYGYSTRHQTSYIKSNVMQSTQQYIESAELKRRNENLCKLTSDQEKPESCLLIEKNRRSIRRVSSTPNLTKFVNNQSNNLDTNHLLDHNEEGDEDKDDKNGCALDDYKYFKVNEGNDEDIADLTLIDNMEEPNKNEGSESLENSTNPLALIPIILPNWAIERGVQERGYITLAVQVEGDLSNIKKYPFLSVRIFDVRCVLSKNVEPKAGKFYVKARLQLAGTNNSASLLSLDQISTKSLKVLSDKIDMFTTNRNSTTVTSGRTPVRRAYRSPVFRHKILLSLPSDVIDIINSRPTSFDESTESFSSMNLEKDTAIQDYELKIDLKERNACKVNDLHGTSTAQYLPYWKSSQMIGSVRIPITTKMWQYLLEDVNKLRRGTVVNASICQVSNTSNKLLWFVRCLQVSDENVGSRGEITFGMQYNQENGSLTISLFNCAAMNLPKRTKNLFVRASLCSNWKLIRTVQSRPTARLSVNSAEFILGEKLSFIIEDDVSRVCIILNVFARYGSKLQEATTLIGRCVTGPSDLACGDGLSHWTSVCSKRGMIRRTHILL</sequence>
<proteinExistence type="predicted"/>
<evidence type="ECO:0000313" key="3">
    <source>
        <dbReference type="EMBL" id="TNN05912.1"/>
    </source>
</evidence>
<dbReference type="InterPro" id="IPR035892">
    <property type="entry name" value="C2_domain_sf"/>
</dbReference>